<organism evidence="1 2">
    <name type="scientific">Rouxiella chamberiensis</name>
    <dbReference type="NCBI Taxonomy" id="1513468"/>
    <lineage>
        <taxon>Bacteria</taxon>
        <taxon>Pseudomonadati</taxon>
        <taxon>Pseudomonadota</taxon>
        <taxon>Gammaproteobacteria</taxon>
        <taxon>Enterobacterales</taxon>
        <taxon>Yersiniaceae</taxon>
        <taxon>Rouxiella</taxon>
    </lineage>
</organism>
<dbReference type="Proteomes" id="UP001164712">
    <property type="component" value="Chromosome"/>
</dbReference>
<protein>
    <recommendedName>
        <fullName evidence="3">Pre-toxin TG domain-containing protein</fullName>
    </recommendedName>
</protein>
<keyword evidence="2" id="KW-1185">Reference proteome</keyword>
<sequence length="568" mass="63462">MIFSTSDPRTYRLTVNDNLVSFLTRHDFDSFLSSHLSFDNQDSHQPFNYLSPQLATNAKYVVGNLDEVINLPRLTFVMPENLGEIFYHKFIANLQSDMDYLARSDREIYWDSIFNTLDMIGTMLTIASIPLTFGASTKISILKIAHISSSLALTSITSVIPKLVKAHIADRTLEASESLTDAVLALAGEGVALAVGATVKTAGKIYLSNKQLPGKLKQDILRHITRTFNIKTQRVNKLNIGSVVDLPHIDQYASRRLSQKTTLLMEELAFRRRKYQSHLVNRARKLRISAESRMALMSKKEILGDWLPNSLFNVYSNLWGKPVLSEWFNLVAKNKTRPLSALIIPHEAGNTLPRNHSLMFIGTDLRGIAINGSRLTLTRFLDVDTLTTEDQKARASSYTISGAVEQANQCAHWSPRLETARHEALRLIKDERHPQIDNQLLAPEVDITEMIAHSQHLLDRYHAGLVGSNQPLRDDIHTPVIIALKKPTAYLPVNRTQDSVAQADVAMIIAPEEVIKPLKALIELNSNMSYPYGYFSALQGAVLSITEYIPSPAQVQMMPASPESGLTA</sequence>
<evidence type="ECO:0000313" key="2">
    <source>
        <dbReference type="Proteomes" id="UP001164712"/>
    </source>
</evidence>
<evidence type="ECO:0000313" key="1">
    <source>
        <dbReference type="EMBL" id="WAS99909.1"/>
    </source>
</evidence>
<gene>
    <name evidence="1" type="ORF">O1V66_12670</name>
</gene>
<dbReference type="RefSeq" id="WP_269127613.1">
    <property type="nucleotide sequence ID" value="NZ_CP114058.1"/>
</dbReference>
<accession>A0ABY7HKS1</accession>
<proteinExistence type="predicted"/>
<name>A0ABY7HKS1_9GAMM</name>
<evidence type="ECO:0008006" key="3">
    <source>
        <dbReference type="Google" id="ProtNLM"/>
    </source>
</evidence>
<dbReference type="EMBL" id="CP114058">
    <property type="protein sequence ID" value="WAS99909.1"/>
    <property type="molecule type" value="Genomic_DNA"/>
</dbReference>
<reference evidence="1" key="1">
    <citation type="submission" date="2022-12" db="EMBL/GenBank/DDBJ databases">
        <title>Complete genome sequence of an Australian strain of Rouxiella badensis DAR84756 and resolution of the R. badensis DSM100043 and R. chamberiensis DSM28324 genomes.</title>
        <authorList>
            <person name="Paul S."/>
            <person name="Anderson P.J."/>
            <person name="Maynard G."/>
            <person name="Dyall-Smith M."/>
            <person name="Kudinha T."/>
        </authorList>
    </citation>
    <scope>NUCLEOTIDE SEQUENCE</scope>
    <source>
        <strain evidence="1">DSM 28324</strain>
    </source>
</reference>